<sequence>MMSFYPFQLLLDDPDHPTAIWSATWNSTIKRWPLPSNTQLSIGDGQIDEDFGHLSLNALHRTPDVITPGATSIKHAGVLNDKRHVITKDSDDCIGLYDVLAGRKVSRTILIITKFPVLQTTM</sequence>
<evidence type="ECO:0000313" key="3">
    <source>
        <dbReference type="WBParaSite" id="NBR_0002248901-mRNA-1"/>
    </source>
</evidence>
<evidence type="ECO:0000313" key="2">
    <source>
        <dbReference type="Proteomes" id="UP000271162"/>
    </source>
</evidence>
<dbReference type="WBParaSite" id="NBR_0002248901-mRNA-1">
    <property type="protein sequence ID" value="NBR_0002248901-mRNA-1"/>
    <property type="gene ID" value="NBR_0002248901"/>
</dbReference>
<reference evidence="1 2" key="2">
    <citation type="submission" date="2018-11" db="EMBL/GenBank/DDBJ databases">
        <authorList>
            <consortium name="Pathogen Informatics"/>
        </authorList>
    </citation>
    <scope>NUCLEOTIDE SEQUENCE [LARGE SCALE GENOMIC DNA]</scope>
</reference>
<proteinExistence type="predicted"/>
<dbReference type="Proteomes" id="UP000271162">
    <property type="component" value="Unassembled WGS sequence"/>
</dbReference>
<evidence type="ECO:0000313" key="1">
    <source>
        <dbReference type="EMBL" id="VDL87363.1"/>
    </source>
</evidence>
<gene>
    <name evidence="1" type="ORF">NBR_LOCUS22490</name>
</gene>
<protein>
    <submittedName>
        <fullName evidence="3">WD_REPEATS_REGION domain-containing protein</fullName>
    </submittedName>
</protein>
<reference evidence="3" key="1">
    <citation type="submission" date="2017-02" db="UniProtKB">
        <authorList>
            <consortium name="WormBaseParasite"/>
        </authorList>
    </citation>
    <scope>IDENTIFICATION</scope>
</reference>
<dbReference type="EMBL" id="UYSL01028177">
    <property type="protein sequence ID" value="VDL87363.1"/>
    <property type="molecule type" value="Genomic_DNA"/>
</dbReference>
<dbReference type="AlphaFoldDB" id="A0A0N4YZ17"/>
<accession>A0A0N4YZ17</accession>
<dbReference type="STRING" id="27835.A0A0N4YZ17"/>
<organism evidence="3">
    <name type="scientific">Nippostrongylus brasiliensis</name>
    <name type="common">Rat hookworm</name>
    <dbReference type="NCBI Taxonomy" id="27835"/>
    <lineage>
        <taxon>Eukaryota</taxon>
        <taxon>Metazoa</taxon>
        <taxon>Ecdysozoa</taxon>
        <taxon>Nematoda</taxon>
        <taxon>Chromadorea</taxon>
        <taxon>Rhabditida</taxon>
        <taxon>Rhabditina</taxon>
        <taxon>Rhabditomorpha</taxon>
        <taxon>Strongyloidea</taxon>
        <taxon>Heligmosomidae</taxon>
        <taxon>Nippostrongylus</taxon>
    </lineage>
</organism>
<name>A0A0N4YZ17_NIPBR</name>
<keyword evidence="2" id="KW-1185">Reference proteome</keyword>